<evidence type="ECO:0000256" key="4">
    <source>
        <dbReference type="ARBA" id="ARBA00022833"/>
    </source>
</evidence>
<dbReference type="GO" id="GO:0005829">
    <property type="term" value="C:cytosol"/>
    <property type="evidence" value="ECO:0007669"/>
    <property type="project" value="TreeGrafter"/>
</dbReference>
<sequence length="318" mass="36926">MLKNYLEKFDLIEKKYPGKIKDSITFNFNKHKGHLVFSCLIHGNEVGGLPAFLKIIALLEKKDLQFHGKVTFIIGNKPASLKNKRFVERDLNRCFHNSLELKTWESYRAQEIKSVVNECDVFFDFHQTTRPCKTPFYIFAMHKNSYLWARAVGLSHIFVTRSSTKAFSPEGMCSDEYVRNLNKIGITLELGEQGLHKNAEDICFLAMKRSLYLMDEIYLRKKNLSSLAKKNNDFNFLKICYSEKFDHPQKRLEEGFVNLQKISKNMLMGYSISEKAFFAPSDGYILFPQYPNRDSSLIATEELSPYIYVLASKIKKLT</sequence>
<evidence type="ECO:0000256" key="3">
    <source>
        <dbReference type="ARBA" id="ARBA00022801"/>
    </source>
</evidence>
<keyword evidence="7" id="KW-1185">Reference proteome</keyword>
<comment type="caution">
    <text evidence="6">The sequence shown here is derived from an EMBL/GenBank/DDBJ whole genome shotgun (WGS) entry which is preliminary data.</text>
</comment>
<dbReference type="Proteomes" id="UP000253934">
    <property type="component" value="Unassembled WGS sequence"/>
</dbReference>
<evidence type="ECO:0000313" key="6">
    <source>
        <dbReference type="EMBL" id="RDB36409.1"/>
    </source>
</evidence>
<keyword evidence="4" id="KW-0862">Zinc</keyword>
<organism evidence="6 7">
    <name type="scientific">Spirobacillus cienkowskii</name>
    <dbReference type="NCBI Taxonomy" id="495820"/>
    <lineage>
        <taxon>Bacteria</taxon>
        <taxon>Pseudomonadati</taxon>
        <taxon>Bdellovibrionota</taxon>
        <taxon>Oligoflexia</taxon>
        <taxon>Silvanigrellales</taxon>
        <taxon>Spirobacillus</taxon>
    </lineage>
</organism>
<comment type="cofactor">
    <cofactor evidence="1">
        <name>Zn(2+)</name>
        <dbReference type="ChEBI" id="CHEBI:29105"/>
    </cofactor>
</comment>
<accession>A0A369KP19</accession>
<evidence type="ECO:0000313" key="7">
    <source>
        <dbReference type="Proteomes" id="UP000253934"/>
    </source>
</evidence>
<evidence type="ECO:0000256" key="1">
    <source>
        <dbReference type="ARBA" id="ARBA00001947"/>
    </source>
</evidence>
<dbReference type="PANTHER" id="PTHR15162:SF7">
    <property type="entry name" value="SUCCINYLGLUTAMATE DESUCCINYLASE"/>
    <property type="match status" value="1"/>
</dbReference>
<keyword evidence="3" id="KW-0378">Hydrolase</keyword>
<dbReference type="InterPro" id="IPR055438">
    <property type="entry name" value="AstE_AspA_cat"/>
</dbReference>
<dbReference type="PANTHER" id="PTHR15162">
    <property type="entry name" value="ASPARTOACYLASE"/>
    <property type="match status" value="1"/>
</dbReference>
<dbReference type="GO" id="GO:0016788">
    <property type="term" value="F:hydrolase activity, acting on ester bonds"/>
    <property type="evidence" value="ECO:0007669"/>
    <property type="project" value="InterPro"/>
</dbReference>
<evidence type="ECO:0000256" key="2">
    <source>
        <dbReference type="ARBA" id="ARBA00022723"/>
    </source>
</evidence>
<dbReference type="Gene3D" id="3.40.630.10">
    <property type="entry name" value="Zn peptidases"/>
    <property type="match status" value="1"/>
</dbReference>
<proteinExistence type="predicted"/>
<dbReference type="SUPFAM" id="SSF53187">
    <property type="entry name" value="Zn-dependent exopeptidases"/>
    <property type="match status" value="1"/>
</dbReference>
<reference evidence="6" key="1">
    <citation type="submission" date="2018-04" db="EMBL/GenBank/DDBJ databases">
        <title>Draft genome sequence of the Candidatus Spirobacillus cienkowskii, a pathogen of freshwater Daphnia species, reconstructed from hemolymph metagenomic reads.</title>
        <authorList>
            <person name="Bresciani L."/>
            <person name="Lemos L.N."/>
            <person name="Wale N."/>
            <person name="Lin J.Y."/>
            <person name="Fernandes G.R."/>
            <person name="Duffy M.A."/>
            <person name="Rodrigues J.M."/>
        </authorList>
    </citation>
    <scope>NUCLEOTIDE SEQUENCE [LARGE SCALE GENOMIC DNA]</scope>
    <source>
        <strain evidence="6">Binning01</strain>
    </source>
</reference>
<dbReference type="InterPro" id="IPR050178">
    <property type="entry name" value="AspA/AstE_fam"/>
</dbReference>
<evidence type="ECO:0000259" key="5">
    <source>
        <dbReference type="Pfam" id="PF24827"/>
    </source>
</evidence>
<feature type="domain" description="Succinylglutamate desuccinylase/Aspartoacylase catalytic" evidence="5">
    <location>
        <begin position="35"/>
        <end position="195"/>
    </location>
</feature>
<dbReference type="GO" id="GO:0046872">
    <property type="term" value="F:metal ion binding"/>
    <property type="evidence" value="ECO:0007669"/>
    <property type="project" value="UniProtKB-KW"/>
</dbReference>
<dbReference type="AlphaFoldDB" id="A0A369KP19"/>
<name>A0A369KP19_9BACT</name>
<gene>
    <name evidence="6" type="ORF">DCC88_05255</name>
</gene>
<keyword evidence="2" id="KW-0479">Metal-binding</keyword>
<dbReference type="Pfam" id="PF24827">
    <property type="entry name" value="AstE_AspA_cat"/>
    <property type="match status" value="1"/>
</dbReference>
<protein>
    <recommendedName>
        <fullName evidence="5">Succinylglutamate desuccinylase/Aspartoacylase catalytic domain-containing protein</fullName>
    </recommendedName>
</protein>
<dbReference type="EMBL" id="QOVW01000061">
    <property type="protein sequence ID" value="RDB36409.1"/>
    <property type="molecule type" value="Genomic_DNA"/>
</dbReference>